<name>A0A9D5WVQ5_9BACT</name>
<evidence type="ECO:0000256" key="1">
    <source>
        <dbReference type="SAM" id="Phobius"/>
    </source>
</evidence>
<dbReference type="Proteomes" id="UP000787419">
    <property type="component" value="Unassembled WGS sequence"/>
</dbReference>
<reference evidence="2" key="1">
    <citation type="submission" date="2020-04" db="EMBL/GenBank/DDBJ databases">
        <title>Deep metagenomics examines the oral microbiome during advanced dental caries in children, revealing novel taxa and co-occurrences with host molecules.</title>
        <authorList>
            <person name="Baker J.L."/>
            <person name="Morton J.T."/>
            <person name="Dinis M."/>
            <person name="Alvarez R."/>
            <person name="Tran N.C."/>
            <person name="Knight R."/>
            <person name="Edlund A."/>
        </authorList>
    </citation>
    <scope>NUCLEOTIDE SEQUENCE</scope>
    <source>
        <strain evidence="2">JCVI_32_bin.50</strain>
    </source>
</reference>
<evidence type="ECO:0000313" key="2">
    <source>
        <dbReference type="EMBL" id="MBF1447164.1"/>
    </source>
</evidence>
<organism evidence="2 3">
    <name type="scientific">Prevotella nigrescens</name>
    <dbReference type="NCBI Taxonomy" id="28133"/>
    <lineage>
        <taxon>Bacteria</taxon>
        <taxon>Pseudomonadati</taxon>
        <taxon>Bacteroidota</taxon>
        <taxon>Bacteroidia</taxon>
        <taxon>Bacteroidales</taxon>
        <taxon>Prevotellaceae</taxon>
        <taxon>Prevotella</taxon>
    </lineage>
</organism>
<dbReference type="EMBL" id="JABZTM010000073">
    <property type="protein sequence ID" value="MBF1447164.1"/>
    <property type="molecule type" value="Genomic_DNA"/>
</dbReference>
<proteinExistence type="predicted"/>
<keyword evidence="1" id="KW-0812">Transmembrane</keyword>
<dbReference type="AlphaFoldDB" id="A0A9D5WVQ5"/>
<keyword evidence="1" id="KW-0472">Membrane</keyword>
<feature type="transmembrane region" description="Helical" evidence="1">
    <location>
        <begin position="99"/>
        <end position="115"/>
    </location>
</feature>
<keyword evidence="1" id="KW-1133">Transmembrane helix</keyword>
<accession>A0A9D5WVQ5</accession>
<evidence type="ECO:0000313" key="3">
    <source>
        <dbReference type="Proteomes" id="UP000787419"/>
    </source>
</evidence>
<protein>
    <submittedName>
        <fullName evidence="2">Uncharacterized protein</fullName>
    </submittedName>
</protein>
<comment type="caution">
    <text evidence="2">The sequence shown here is derived from an EMBL/GenBank/DDBJ whole genome shotgun (WGS) entry which is preliminary data.</text>
</comment>
<sequence length="160" mass="18325">MKKNNKVEVEASEALLDIGVSIPLFQWKIPFKKKPISLRLTMRRPCFGNQIRIARKFLGMGVSYEEMEAFTKDEQLQFIAQHGKTVAQMVALTICRGKLSGIFAPLLAWLLLWLVDDTFLLLANLHFIPLIGTQHFTNIIKSCEWSNPLRPRLSQKRKGS</sequence>
<gene>
    <name evidence="2" type="ORF">HXN55_07270</name>
</gene>
<dbReference type="RefSeq" id="WP_278490497.1">
    <property type="nucleotide sequence ID" value="NZ_JABZTM010000073.1"/>
</dbReference>